<keyword evidence="7" id="KW-1185">Reference proteome</keyword>
<reference evidence="6 7" key="1">
    <citation type="submission" date="2016-10" db="EMBL/GenBank/DDBJ databases">
        <authorList>
            <person name="de Groot N.N."/>
        </authorList>
    </citation>
    <scope>NUCLEOTIDE SEQUENCE [LARGE SCALE GENOMIC DNA]</scope>
    <source>
        <strain evidence="6 7">DSM 29340</strain>
    </source>
</reference>
<dbReference type="GO" id="GO:0000976">
    <property type="term" value="F:transcription cis-regulatory region binding"/>
    <property type="evidence" value="ECO:0007669"/>
    <property type="project" value="TreeGrafter"/>
</dbReference>
<gene>
    <name evidence="6" type="ORF">SAMN05444007_108274</name>
</gene>
<evidence type="ECO:0000259" key="5">
    <source>
        <dbReference type="PROSITE" id="PS50977"/>
    </source>
</evidence>
<dbReference type="SUPFAM" id="SSF48498">
    <property type="entry name" value="Tetracyclin repressor-like, C-terminal domain"/>
    <property type="match status" value="1"/>
</dbReference>
<dbReference type="InterPro" id="IPR009057">
    <property type="entry name" value="Homeodomain-like_sf"/>
</dbReference>
<dbReference type="Proteomes" id="UP000199379">
    <property type="component" value="Unassembled WGS sequence"/>
</dbReference>
<dbReference type="InterPro" id="IPR049149">
    <property type="entry name" value="TetR/AcrR_C"/>
</dbReference>
<proteinExistence type="predicted"/>
<protein>
    <submittedName>
        <fullName evidence="6">Transcriptional regulator, TetR family</fullName>
    </submittedName>
</protein>
<dbReference type="Pfam" id="PF21303">
    <property type="entry name" value="TetR_C_39"/>
    <property type="match status" value="1"/>
</dbReference>
<keyword evidence="3" id="KW-0804">Transcription</keyword>
<evidence type="ECO:0000313" key="7">
    <source>
        <dbReference type="Proteomes" id="UP000199379"/>
    </source>
</evidence>
<dbReference type="Gene3D" id="1.10.357.10">
    <property type="entry name" value="Tetracycline Repressor, domain 2"/>
    <property type="match status" value="1"/>
</dbReference>
<dbReference type="InterPro" id="IPR050109">
    <property type="entry name" value="HTH-type_TetR-like_transc_reg"/>
</dbReference>
<evidence type="ECO:0000256" key="3">
    <source>
        <dbReference type="ARBA" id="ARBA00023163"/>
    </source>
</evidence>
<dbReference type="GO" id="GO:0003700">
    <property type="term" value="F:DNA-binding transcription factor activity"/>
    <property type="evidence" value="ECO:0007669"/>
    <property type="project" value="TreeGrafter"/>
</dbReference>
<feature type="DNA-binding region" description="H-T-H motif" evidence="4">
    <location>
        <begin position="76"/>
        <end position="95"/>
    </location>
</feature>
<dbReference type="PANTHER" id="PTHR30055:SF234">
    <property type="entry name" value="HTH-TYPE TRANSCRIPTIONAL REGULATOR BETI"/>
    <property type="match status" value="1"/>
</dbReference>
<dbReference type="Pfam" id="PF00440">
    <property type="entry name" value="TetR_N"/>
    <property type="match status" value="1"/>
</dbReference>
<evidence type="ECO:0000256" key="2">
    <source>
        <dbReference type="ARBA" id="ARBA00023125"/>
    </source>
</evidence>
<dbReference type="PANTHER" id="PTHR30055">
    <property type="entry name" value="HTH-TYPE TRANSCRIPTIONAL REGULATOR RUTR"/>
    <property type="match status" value="1"/>
</dbReference>
<dbReference type="SUPFAM" id="SSF46689">
    <property type="entry name" value="Homeodomain-like"/>
    <property type="match status" value="1"/>
</dbReference>
<feature type="domain" description="HTH tetR-type" evidence="5">
    <location>
        <begin position="53"/>
        <end position="113"/>
    </location>
</feature>
<keyword evidence="2 4" id="KW-0238">DNA-binding</keyword>
<organism evidence="6 7">
    <name type="scientific">Cribrihabitans marinus</name>
    <dbReference type="NCBI Taxonomy" id="1227549"/>
    <lineage>
        <taxon>Bacteria</taxon>
        <taxon>Pseudomonadati</taxon>
        <taxon>Pseudomonadota</taxon>
        <taxon>Alphaproteobacteria</taxon>
        <taxon>Rhodobacterales</taxon>
        <taxon>Paracoccaceae</taxon>
        <taxon>Cribrihabitans</taxon>
    </lineage>
</organism>
<dbReference type="AlphaFoldDB" id="A0A1H7CRN8"/>
<accession>A0A1H7CRN8</accession>
<sequence length="282" mass="30138">MYISWSFVAALEGTALAIKLDPFYIPTVGLFCGDAAEMNQDSTKESHRRMAPDARREAILDAAQGLFMARGWETVTIADVLEAARISKGGFYHHFTAKEDLLTGIVARMTDQIFAATEEARNRASGDALARLNALLAGSLRWKAEHAAEMRAVAEVLIRPGNDILYQRVFNATAEAVAPILEEMIADGAREGVFDVADPRLAAEIVIGLSQGRQAVLLDAIALAAAGDIDAGTGRLDARMRAEGLTCDRLLGLPPGSVPLSSPEDYRRMLAGLAGLAGADDE</sequence>
<dbReference type="PRINTS" id="PR00455">
    <property type="entry name" value="HTHTETR"/>
</dbReference>
<keyword evidence="1" id="KW-0805">Transcription regulation</keyword>
<dbReference type="InterPro" id="IPR036271">
    <property type="entry name" value="Tet_transcr_reg_TetR-rel_C_sf"/>
</dbReference>
<evidence type="ECO:0000256" key="4">
    <source>
        <dbReference type="PROSITE-ProRule" id="PRU00335"/>
    </source>
</evidence>
<dbReference type="InterPro" id="IPR001647">
    <property type="entry name" value="HTH_TetR"/>
</dbReference>
<evidence type="ECO:0000256" key="1">
    <source>
        <dbReference type="ARBA" id="ARBA00023015"/>
    </source>
</evidence>
<evidence type="ECO:0000313" key="6">
    <source>
        <dbReference type="EMBL" id="SEJ92146.1"/>
    </source>
</evidence>
<name>A0A1H7CRN8_9RHOB</name>
<dbReference type="EMBL" id="FNYD01000008">
    <property type="protein sequence ID" value="SEJ92146.1"/>
    <property type="molecule type" value="Genomic_DNA"/>
</dbReference>
<dbReference type="STRING" id="1227549.SAMN05444007_108274"/>
<dbReference type="PROSITE" id="PS50977">
    <property type="entry name" value="HTH_TETR_2"/>
    <property type="match status" value="1"/>
</dbReference>